<feature type="region of interest" description="Disordered" evidence="2">
    <location>
        <begin position="21"/>
        <end position="46"/>
    </location>
</feature>
<evidence type="ECO:0000259" key="3">
    <source>
        <dbReference type="PROSITE" id="PS51123"/>
    </source>
</evidence>
<dbReference type="InterPro" id="IPR036737">
    <property type="entry name" value="OmpA-like_sf"/>
</dbReference>
<dbReference type="Proteomes" id="UP000830401">
    <property type="component" value="Chromosome"/>
</dbReference>
<gene>
    <name evidence="4" type="ORF">MUN86_23205</name>
</gene>
<evidence type="ECO:0000256" key="2">
    <source>
        <dbReference type="SAM" id="MobiDB-lite"/>
    </source>
</evidence>
<evidence type="ECO:0000313" key="5">
    <source>
        <dbReference type="Proteomes" id="UP000830401"/>
    </source>
</evidence>
<dbReference type="EMBL" id="CP095061">
    <property type="protein sequence ID" value="UOQ66356.1"/>
    <property type="molecule type" value="Genomic_DNA"/>
</dbReference>
<dbReference type="SUPFAM" id="SSF103088">
    <property type="entry name" value="OmpA-like"/>
    <property type="match status" value="1"/>
</dbReference>
<dbReference type="Pfam" id="PF00691">
    <property type="entry name" value="OmpA"/>
    <property type="match status" value="1"/>
</dbReference>
<sequence>MRRYLVQQGIDSARLVARGYGGTRPVADNRDPQQRARNRRVEVVVQ</sequence>
<accession>A0ABY4G6E9</accession>
<dbReference type="InterPro" id="IPR006665">
    <property type="entry name" value="OmpA-like"/>
</dbReference>
<keyword evidence="1" id="KW-0472">Membrane</keyword>
<reference evidence="4" key="1">
    <citation type="submission" date="2022-04" db="EMBL/GenBank/DDBJ databases">
        <title>Hymenobacter sp. isolated from the air.</title>
        <authorList>
            <person name="Won M."/>
            <person name="Lee C.-M."/>
            <person name="Woen H.-Y."/>
            <person name="Kwon S.-W."/>
        </authorList>
    </citation>
    <scope>NUCLEOTIDE SEQUENCE</scope>
    <source>
        <strain evidence="4">5420S-77</strain>
    </source>
</reference>
<evidence type="ECO:0000256" key="1">
    <source>
        <dbReference type="PROSITE-ProRule" id="PRU00473"/>
    </source>
</evidence>
<dbReference type="PANTHER" id="PTHR30329:SF21">
    <property type="entry name" value="LIPOPROTEIN YIAD-RELATED"/>
    <property type="match status" value="1"/>
</dbReference>
<feature type="compositionally biased region" description="Basic and acidic residues" evidence="2">
    <location>
        <begin position="27"/>
        <end position="46"/>
    </location>
</feature>
<keyword evidence="5" id="KW-1185">Reference proteome</keyword>
<name>A0ABY4G6E9_9BACT</name>
<organism evidence="4 5">
    <name type="scientific">Hymenobacter volaticus</name>
    <dbReference type="NCBI Taxonomy" id="2932254"/>
    <lineage>
        <taxon>Bacteria</taxon>
        <taxon>Pseudomonadati</taxon>
        <taxon>Bacteroidota</taxon>
        <taxon>Cytophagia</taxon>
        <taxon>Cytophagales</taxon>
        <taxon>Hymenobacteraceae</taxon>
        <taxon>Hymenobacter</taxon>
    </lineage>
</organism>
<evidence type="ECO:0000313" key="4">
    <source>
        <dbReference type="EMBL" id="UOQ66356.1"/>
    </source>
</evidence>
<proteinExistence type="predicted"/>
<dbReference type="Gene3D" id="3.30.1330.60">
    <property type="entry name" value="OmpA-like domain"/>
    <property type="match status" value="1"/>
</dbReference>
<feature type="domain" description="OmpA-like" evidence="3">
    <location>
        <begin position="1"/>
        <end position="46"/>
    </location>
</feature>
<dbReference type="PANTHER" id="PTHR30329">
    <property type="entry name" value="STATOR ELEMENT OF FLAGELLAR MOTOR COMPLEX"/>
    <property type="match status" value="1"/>
</dbReference>
<dbReference type="PROSITE" id="PS51123">
    <property type="entry name" value="OMPA_2"/>
    <property type="match status" value="1"/>
</dbReference>
<dbReference type="InterPro" id="IPR050330">
    <property type="entry name" value="Bact_OuterMem_StrucFunc"/>
</dbReference>
<protein>
    <submittedName>
        <fullName evidence="4">OmpA family protein</fullName>
    </submittedName>
</protein>